<gene>
    <name evidence="11" type="ORF">K450DRAFT_254144</name>
</gene>
<evidence type="ECO:0000256" key="7">
    <source>
        <dbReference type="RuleBase" id="RU000641"/>
    </source>
</evidence>
<dbReference type="InterPro" id="IPR000730">
    <property type="entry name" value="Pr_cel_nuc_antig"/>
</dbReference>
<evidence type="ECO:0000259" key="10">
    <source>
        <dbReference type="Pfam" id="PF02747"/>
    </source>
</evidence>
<evidence type="ECO:0000256" key="3">
    <source>
        <dbReference type="ARBA" id="ARBA00022705"/>
    </source>
</evidence>
<keyword evidence="12" id="KW-1185">Reference proteome</keyword>
<dbReference type="PRINTS" id="PR00339">
    <property type="entry name" value="PCNACYCLIN"/>
</dbReference>
<dbReference type="RefSeq" id="XP_051442060.1">
    <property type="nucleotide sequence ID" value="XM_051591157.1"/>
</dbReference>
<keyword evidence="3 8" id="KW-0235">DNA replication</keyword>
<evidence type="ECO:0000256" key="2">
    <source>
        <dbReference type="ARBA" id="ARBA00010462"/>
    </source>
</evidence>
<dbReference type="FunFam" id="3.70.10.10:FF:000001">
    <property type="entry name" value="Proliferating cell nuclear antigen"/>
    <property type="match status" value="1"/>
</dbReference>
<comment type="similarity">
    <text evidence="2 8">Belongs to the PCNA family.</text>
</comment>
<dbReference type="SUPFAM" id="SSF55979">
    <property type="entry name" value="DNA clamp"/>
    <property type="match status" value="2"/>
</dbReference>
<evidence type="ECO:0000256" key="1">
    <source>
        <dbReference type="ARBA" id="ARBA00004123"/>
    </source>
</evidence>
<dbReference type="GO" id="GO:0006272">
    <property type="term" value="P:leading strand elongation"/>
    <property type="evidence" value="ECO:0007669"/>
    <property type="project" value="TreeGrafter"/>
</dbReference>
<dbReference type="InterPro" id="IPR022659">
    <property type="entry name" value="Pr_cel_nuc_antig_CS"/>
</dbReference>
<dbReference type="Pfam" id="PF00705">
    <property type="entry name" value="PCNA_N"/>
    <property type="match status" value="1"/>
</dbReference>
<keyword evidence="4 8" id="KW-0238">DNA-binding</keyword>
<dbReference type="GO" id="GO:0006298">
    <property type="term" value="P:mismatch repair"/>
    <property type="evidence" value="ECO:0007669"/>
    <property type="project" value="TreeGrafter"/>
</dbReference>
<dbReference type="GO" id="GO:0030337">
    <property type="term" value="F:DNA polymerase processivity factor activity"/>
    <property type="evidence" value="ECO:0007669"/>
    <property type="project" value="InterPro"/>
</dbReference>
<evidence type="ECO:0000259" key="9">
    <source>
        <dbReference type="Pfam" id="PF00705"/>
    </source>
</evidence>
<dbReference type="Proteomes" id="UP001206595">
    <property type="component" value="Unassembled WGS sequence"/>
</dbReference>
<dbReference type="InterPro" id="IPR022648">
    <property type="entry name" value="Pr_cel_nuc_antig_N"/>
</dbReference>
<dbReference type="AlphaFoldDB" id="A0AAD5E477"/>
<dbReference type="Pfam" id="PF02747">
    <property type="entry name" value="PCNA_C"/>
    <property type="match status" value="1"/>
</dbReference>
<dbReference type="NCBIfam" id="TIGR00590">
    <property type="entry name" value="pcna"/>
    <property type="match status" value="1"/>
</dbReference>
<dbReference type="FunFam" id="3.10.150.10:FF:000008">
    <property type="entry name" value="Proliferating cell nuclear antigen"/>
    <property type="match status" value="1"/>
</dbReference>
<proteinExistence type="inferred from homology"/>
<dbReference type="PANTHER" id="PTHR11352">
    <property type="entry name" value="PROLIFERATING CELL NUCLEAR ANTIGEN"/>
    <property type="match status" value="1"/>
</dbReference>
<dbReference type="HAMAP" id="MF_00317">
    <property type="entry name" value="DNApol_clamp_arch"/>
    <property type="match status" value="1"/>
</dbReference>
<evidence type="ECO:0000313" key="11">
    <source>
        <dbReference type="EMBL" id="KAI8577056.1"/>
    </source>
</evidence>
<comment type="caution">
    <text evidence="11">The sequence shown here is derived from an EMBL/GenBank/DDBJ whole genome shotgun (WGS) entry which is preliminary data.</text>
</comment>
<evidence type="ECO:0000256" key="8">
    <source>
        <dbReference type="RuleBase" id="RU003671"/>
    </source>
</evidence>
<organism evidence="11 12">
    <name type="scientific">Umbelopsis ramanniana AG</name>
    <dbReference type="NCBI Taxonomy" id="1314678"/>
    <lineage>
        <taxon>Eukaryota</taxon>
        <taxon>Fungi</taxon>
        <taxon>Fungi incertae sedis</taxon>
        <taxon>Mucoromycota</taxon>
        <taxon>Mucoromycotina</taxon>
        <taxon>Umbelopsidomycetes</taxon>
        <taxon>Umbelopsidales</taxon>
        <taxon>Umbelopsidaceae</taxon>
        <taxon>Umbelopsis</taxon>
    </lineage>
</organism>
<comment type="function">
    <text evidence="7">This protein is an auxiliary protein of DNA polymerase delta and is involved in the control of eukaryotic DNA replication by increasing the polymerase's processivity during elongation of the leading strand.</text>
</comment>
<dbReference type="Gene3D" id="3.10.150.10">
    <property type="entry name" value="DNA Polymerase III, subunit A, domain 2"/>
    <property type="match status" value="2"/>
</dbReference>
<dbReference type="InterPro" id="IPR046938">
    <property type="entry name" value="DNA_clamp_sf"/>
</dbReference>
<dbReference type="InterPro" id="IPR022649">
    <property type="entry name" value="Pr_cel_nuc_antig_C"/>
</dbReference>
<dbReference type="PANTHER" id="PTHR11352:SF0">
    <property type="entry name" value="PROLIFERATING CELL NUCLEAR ANTIGEN"/>
    <property type="match status" value="1"/>
</dbReference>
<sequence>MDALPNASDFFFFPYSHLTTTTTLDTMLEARLQQAKLLKSLLEAIKELVTECNFDCNDSGIALQAMDNSHVALVALLLRSDGFDPYRCDRNLPLGLNLTNLNKILKCAGNDDILTLKADDGGDTLSLVFESKDNDKICEYDLKLMDIDSEHLGIPDTSYDAIVHMSSAEFQRICRDLSQISESVKIDATKDGIKFSGEGEVGNGSITLKQNANVDNEDEATRIELQQSVSLTFSLKYLANFTKATPLSTRVTLSMSNDVPLLVEYKLDNLGYVRYYLAPKIGEEN</sequence>
<comment type="subcellular location">
    <subcellularLocation>
        <location evidence="1 7">Nucleus</location>
    </subcellularLocation>
</comment>
<dbReference type="CDD" id="cd00577">
    <property type="entry name" value="PCNA"/>
    <property type="match status" value="1"/>
</dbReference>
<accession>A0AAD5E477</accession>
<dbReference type="GO" id="GO:0003677">
    <property type="term" value="F:DNA binding"/>
    <property type="evidence" value="ECO:0007669"/>
    <property type="project" value="UniProtKB-KW"/>
</dbReference>
<dbReference type="GO" id="GO:0006275">
    <property type="term" value="P:regulation of DNA replication"/>
    <property type="evidence" value="ECO:0007669"/>
    <property type="project" value="InterPro"/>
</dbReference>
<evidence type="ECO:0000256" key="5">
    <source>
        <dbReference type="ARBA" id="ARBA00023242"/>
    </source>
</evidence>
<comment type="function">
    <text evidence="6">This protein is an auxiliary protein of DNA polymerase delta and is involved in the control of eukaryotic DNA replication by increasing the polymerase's processibility during elongation of the leading strand. Involved in DNA repair.</text>
</comment>
<evidence type="ECO:0000256" key="6">
    <source>
        <dbReference type="ARBA" id="ARBA00054163"/>
    </source>
</evidence>
<dbReference type="PROSITE" id="PS01251">
    <property type="entry name" value="PCNA_1"/>
    <property type="match status" value="1"/>
</dbReference>
<dbReference type="GO" id="GO:0019985">
    <property type="term" value="P:translesion synthesis"/>
    <property type="evidence" value="ECO:0007669"/>
    <property type="project" value="TreeGrafter"/>
</dbReference>
<name>A0AAD5E477_UMBRA</name>
<keyword evidence="5 7" id="KW-0539">Nucleus</keyword>
<evidence type="ECO:0000256" key="4">
    <source>
        <dbReference type="ARBA" id="ARBA00023125"/>
    </source>
</evidence>
<dbReference type="GeneID" id="75916500"/>
<evidence type="ECO:0000313" key="12">
    <source>
        <dbReference type="Proteomes" id="UP001206595"/>
    </source>
</evidence>
<feature type="domain" description="Proliferating cell nuclear antigen PCNA C-terminal" evidence="10">
    <location>
        <begin position="153"/>
        <end position="280"/>
    </location>
</feature>
<feature type="domain" description="Proliferating cell nuclear antigen PCNA N-terminal" evidence="9">
    <location>
        <begin position="27"/>
        <end position="149"/>
    </location>
</feature>
<dbReference type="FunFam" id="3.10.150.10:FF:000006">
    <property type="entry name" value="Proliferating cell nuclear antigen"/>
    <property type="match status" value="1"/>
</dbReference>
<reference evidence="11" key="1">
    <citation type="submission" date="2021-06" db="EMBL/GenBank/DDBJ databases">
        <authorList>
            <consortium name="DOE Joint Genome Institute"/>
            <person name="Mondo S.J."/>
            <person name="Amses K.R."/>
            <person name="Simmons D.R."/>
            <person name="Longcore J.E."/>
            <person name="Seto K."/>
            <person name="Alves G.H."/>
            <person name="Bonds A.E."/>
            <person name="Quandt C.A."/>
            <person name="Davis W.J."/>
            <person name="Chang Y."/>
            <person name="Letcher P.M."/>
            <person name="Powell M.J."/>
            <person name="Kuo A."/>
            <person name="Labutti K."/>
            <person name="Pangilinan J."/>
            <person name="Andreopoulos W."/>
            <person name="Tritt A."/>
            <person name="Riley R."/>
            <person name="Hundley H."/>
            <person name="Johnson J."/>
            <person name="Lipzen A."/>
            <person name="Barry K."/>
            <person name="Berbee M.L."/>
            <person name="Buchler N.E."/>
            <person name="Grigoriev I.V."/>
            <person name="Spatafora J.W."/>
            <person name="Stajich J.E."/>
            <person name="James T.Y."/>
        </authorList>
    </citation>
    <scope>NUCLEOTIDE SEQUENCE</scope>
    <source>
        <strain evidence="11">AG</strain>
    </source>
</reference>
<dbReference type="GO" id="GO:0043626">
    <property type="term" value="C:PCNA complex"/>
    <property type="evidence" value="ECO:0007669"/>
    <property type="project" value="UniProtKB-ARBA"/>
</dbReference>
<dbReference type="EMBL" id="MU620946">
    <property type="protein sequence ID" value="KAI8577056.1"/>
    <property type="molecule type" value="Genomic_DNA"/>
</dbReference>
<reference evidence="11" key="2">
    <citation type="journal article" date="2022" name="Proc. Natl. Acad. Sci. U.S.A.">
        <title>Diploid-dominant life cycles characterize the early evolution of Fungi.</title>
        <authorList>
            <person name="Amses K.R."/>
            <person name="Simmons D.R."/>
            <person name="Longcore J.E."/>
            <person name="Mondo S.J."/>
            <person name="Seto K."/>
            <person name="Jeronimo G.H."/>
            <person name="Bonds A.E."/>
            <person name="Quandt C.A."/>
            <person name="Davis W.J."/>
            <person name="Chang Y."/>
            <person name="Federici B.A."/>
            <person name="Kuo A."/>
            <person name="LaButti K."/>
            <person name="Pangilinan J."/>
            <person name="Andreopoulos W."/>
            <person name="Tritt A."/>
            <person name="Riley R."/>
            <person name="Hundley H."/>
            <person name="Johnson J."/>
            <person name="Lipzen A."/>
            <person name="Barry K."/>
            <person name="Lang B.F."/>
            <person name="Cuomo C.A."/>
            <person name="Buchler N.E."/>
            <person name="Grigoriev I.V."/>
            <person name="Spatafora J.W."/>
            <person name="Stajich J.E."/>
            <person name="James T.Y."/>
        </authorList>
    </citation>
    <scope>NUCLEOTIDE SEQUENCE</scope>
    <source>
        <strain evidence="11">AG</strain>
    </source>
</reference>
<protein>
    <recommendedName>
        <fullName evidence="7">DNA sliding clamp PCNA</fullName>
    </recommendedName>
</protein>
<dbReference type="PROSITE" id="PS00293">
    <property type="entry name" value="PCNA_2"/>
    <property type="match status" value="1"/>
</dbReference>